<dbReference type="AlphaFoldDB" id="D6U1Z4"/>
<protein>
    <submittedName>
        <fullName evidence="1">Uncharacterized protein</fullName>
    </submittedName>
</protein>
<accession>D6U1Z4</accession>
<dbReference type="EMBL" id="ADVG01000004">
    <property type="protein sequence ID" value="EFH80878.1"/>
    <property type="molecule type" value="Genomic_DNA"/>
</dbReference>
<proteinExistence type="predicted"/>
<evidence type="ECO:0000313" key="1">
    <source>
        <dbReference type="EMBL" id="EFH80878.1"/>
    </source>
</evidence>
<comment type="caution">
    <text evidence="1">The sequence shown here is derived from an EMBL/GenBank/DDBJ whole genome shotgun (WGS) entry which is preliminary data.</text>
</comment>
<name>D6U1Z4_KTERA</name>
<gene>
    <name evidence="1" type="ORF">Krac_1510</name>
</gene>
<evidence type="ECO:0000313" key="2">
    <source>
        <dbReference type="Proteomes" id="UP000004508"/>
    </source>
</evidence>
<dbReference type="Proteomes" id="UP000004508">
    <property type="component" value="Unassembled WGS sequence"/>
</dbReference>
<sequence>MPCPTTLSDMPRLPGMLGPLWVSPLGMPVTQELLPSSSCLRQEYHNAPHGAHPAGHFHGTVALQNSLPRCAKILWPIQANLCR</sequence>
<organism evidence="1 2">
    <name type="scientific">Ktedonobacter racemifer DSM 44963</name>
    <dbReference type="NCBI Taxonomy" id="485913"/>
    <lineage>
        <taxon>Bacteria</taxon>
        <taxon>Bacillati</taxon>
        <taxon>Chloroflexota</taxon>
        <taxon>Ktedonobacteria</taxon>
        <taxon>Ktedonobacterales</taxon>
        <taxon>Ktedonobacteraceae</taxon>
        <taxon>Ktedonobacter</taxon>
    </lineage>
</organism>
<reference evidence="1 2" key="1">
    <citation type="journal article" date="2011" name="Stand. Genomic Sci.">
        <title>Non-contiguous finished genome sequence and contextual data of the filamentous soil bacterium Ktedonobacter racemifer type strain (SOSP1-21).</title>
        <authorList>
            <person name="Chang Y.J."/>
            <person name="Land M."/>
            <person name="Hauser L."/>
            <person name="Chertkov O."/>
            <person name="Del Rio T.G."/>
            <person name="Nolan M."/>
            <person name="Copeland A."/>
            <person name="Tice H."/>
            <person name="Cheng J.F."/>
            <person name="Lucas S."/>
            <person name="Han C."/>
            <person name="Goodwin L."/>
            <person name="Pitluck S."/>
            <person name="Ivanova N."/>
            <person name="Ovchinikova G."/>
            <person name="Pati A."/>
            <person name="Chen A."/>
            <person name="Palaniappan K."/>
            <person name="Mavromatis K."/>
            <person name="Liolios K."/>
            <person name="Brettin T."/>
            <person name="Fiebig A."/>
            <person name="Rohde M."/>
            <person name="Abt B."/>
            <person name="Goker M."/>
            <person name="Detter J.C."/>
            <person name="Woyke T."/>
            <person name="Bristow J."/>
            <person name="Eisen J.A."/>
            <person name="Markowitz V."/>
            <person name="Hugenholtz P."/>
            <person name="Kyrpides N.C."/>
            <person name="Klenk H.P."/>
            <person name="Lapidus A."/>
        </authorList>
    </citation>
    <scope>NUCLEOTIDE SEQUENCE [LARGE SCALE GENOMIC DNA]</scope>
    <source>
        <strain evidence="2">DSM 44963</strain>
    </source>
</reference>
<keyword evidence="2" id="KW-1185">Reference proteome</keyword>
<dbReference type="InParanoid" id="D6U1Z4"/>